<dbReference type="CDD" id="cd01949">
    <property type="entry name" value="GGDEF"/>
    <property type="match status" value="1"/>
</dbReference>
<dbReference type="PROSITE" id="PS50110">
    <property type="entry name" value="RESPONSE_REGULATORY"/>
    <property type="match status" value="1"/>
</dbReference>
<dbReference type="Gene3D" id="3.40.50.2300">
    <property type="match status" value="1"/>
</dbReference>
<feature type="domain" description="Response regulatory" evidence="4">
    <location>
        <begin position="9"/>
        <end position="126"/>
    </location>
</feature>
<keyword evidence="3" id="KW-0597">Phosphoprotein</keyword>
<evidence type="ECO:0000259" key="4">
    <source>
        <dbReference type="PROSITE" id="PS50110"/>
    </source>
</evidence>
<dbReference type="InterPro" id="IPR050469">
    <property type="entry name" value="Diguanylate_Cyclase"/>
</dbReference>
<name>A0A1M5CEK0_9CLOT</name>
<dbReference type="Pfam" id="PF00990">
    <property type="entry name" value="GGDEF"/>
    <property type="match status" value="1"/>
</dbReference>
<dbReference type="PANTHER" id="PTHR45138">
    <property type="entry name" value="REGULATORY COMPONENTS OF SENSORY TRANSDUCTION SYSTEM"/>
    <property type="match status" value="1"/>
</dbReference>
<dbReference type="InterPro" id="IPR043128">
    <property type="entry name" value="Rev_trsase/Diguanyl_cyclase"/>
</dbReference>
<dbReference type="RefSeq" id="WP_072854638.1">
    <property type="nucleotide sequence ID" value="NZ_FQVI01000039.1"/>
</dbReference>
<dbReference type="InterPro" id="IPR029787">
    <property type="entry name" value="Nucleotide_cyclase"/>
</dbReference>
<organism evidence="6 7">
    <name type="scientific">Lactonifactor longoviformis DSM 17459</name>
    <dbReference type="NCBI Taxonomy" id="1122155"/>
    <lineage>
        <taxon>Bacteria</taxon>
        <taxon>Bacillati</taxon>
        <taxon>Bacillota</taxon>
        <taxon>Clostridia</taxon>
        <taxon>Eubacteriales</taxon>
        <taxon>Clostridiaceae</taxon>
        <taxon>Lactonifactor</taxon>
    </lineage>
</organism>
<dbReference type="InterPro" id="IPR000160">
    <property type="entry name" value="GGDEF_dom"/>
</dbReference>
<dbReference type="SMART" id="SM00267">
    <property type="entry name" value="GGDEF"/>
    <property type="match status" value="1"/>
</dbReference>
<dbReference type="AlphaFoldDB" id="A0A1M5CEK0"/>
<keyword evidence="7" id="KW-1185">Reference proteome</keyword>
<dbReference type="NCBIfam" id="TIGR00254">
    <property type="entry name" value="GGDEF"/>
    <property type="match status" value="1"/>
</dbReference>
<dbReference type="GO" id="GO:0052621">
    <property type="term" value="F:diguanylate cyclase activity"/>
    <property type="evidence" value="ECO:0007669"/>
    <property type="project" value="TreeGrafter"/>
</dbReference>
<dbReference type="PROSITE" id="PS50887">
    <property type="entry name" value="GGDEF"/>
    <property type="match status" value="1"/>
</dbReference>
<protein>
    <recommendedName>
        <fullName evidence="1">Stage 0 sporulation protein A homolog</fullName>
    </recommendedName>
</protein>
<dbReference type="Proteomes" id="UP000184245">
    <property type="component" value="Unassembled WGS sequence"/>
</dbReference>
<proteinExistence type="predicted"/>
<evidence type="ECO:0000313" key="7">
    <source>
        <dbReference type="Proteomes" id="UP000184245"/>
    </source>
</evidence>
<dbReference type="FunFam" id="3.30.70.270:FF:000001">
    <property type="entry name" value="Diguanylate cyclase domain protein"/>
    <property type="match status" value="1"/>
</dbReference>
<dbReference type="STRING" id="1122155.SAMN02745158_04112"/>
<dbReference type="InterPro" id="IPR011006">
    <property type="entry name" value="CheY-like_superfamily"/>
</dbReference>
<feature type="modified residue" description="4-aspartylphosphate" evidence="3">
    <location>
        <position position="59"/>
    </location>
</feature>
<evidence type="ECO:0000256" key="2">
    <source>
        <dbReference type="ARBA" id="ARBA00024867"/>
    </source>
</evidence>
<gene>
    <name evidence="6" type="ORF">SAMN02745158_04112</name>
</gene>
<accession>A0A1M5CEK0</accession>
<evidence type="ECO:0000256" key="1">
    <source>
        <dbReference type="ARBA" id="ARBA00018672"/>
    </source>
</evidence>
<dbReference type="OrthoDB" id="9805474at2"/>
<comment type="function">
    <text evidence="2">May play the central regulatory role in sporulation. It may be an element of the effector pathway responsible for the activation of sporulation genes in response to nutritional stress. Spo0A may act in concert with spo0H (a sigma factor) to control the expression of some genes that are critical to the sporulation process.</text>
</comment>
<dbReference type="SUPFAM" id="SSF55073">
    <property type="entry name" value="Nucleotide cyclase"/>
    <property type="match status" value="1"/>
</dbReference>
<dbReference type="PANTHER" id="PTHR45138:SF9">
    <property type="entry name" value="DIGUANYLATE CYCLASE DGCM-RELATED"/>
    <property type="match status" value="1"/>
</dbReference>
<dbReference type="SUPFAM" id="SSF52172">
    <property type="entry name" value="CheY-like"/>
    <property type="match status" value="1"/>
</dbReference>
<dbReference type="InterPro" id="IPR001789">
    <property type="entry name" value="Sig_transdc_resp-reg_receiver"/>
</dbReference>
<sequence>MGAGRKKSKIIIATNNRNRMDNLRAICQVSFDVLESNCGQAALDLLDTYGLGISALLLDFSEDAAGAWDAMEKISQSGFTDLIPVVGLMREIELDKLERALSLGVSDILQEPFYPRLVKRRLENLTHMNAQKTETEKLKIQAATDPLTRLLNRRALEEKTRQILKREKELTAVCLMDLDNFKNINDVYGHSAGDKVLAAVSSCLQQNIRKEDIIGRVGGDEFVILLRHIFSPEDARERMQNICTLFADIRGQLKVSSSVGIAVFPRDGTEYRVLFDKADKALYHAKNMGKNRCILYEESFHQCPFQSSVSKVDGSHRC</sequence>
<feature type="domain" description="GGDEF" evidence="5">
    <location>
        <begin position="169"/>
        <end position="298"/>
    </location>
</feature>
<dbReference type="GO" id="GO:0000160">
    <property type="term" value="P:phosphorelay signal transduction system"/>
    <property type="evidence" value="ECO:0007669"/>
    <property type="project" value="InterPro"/>
</dbReference>
<evidence type="ECO:0000259" key="5">
    <source>
        <dbReference type="PROSITE" id="PS50887"/>
    </source>
</evidence>
<dbReference type="Gene3D" id="3.30.70.270">
    <property type="match status" value="1"/>
</dbReference>
<evidence type="ECO:0000313" key="6">
    <source>
        <dbReference type="EMBL" id="SHF53173.1"/>
    </source>
</evidence>
<evidence type="ECO:0000256" key="3">
    <source>
        <dbReference type="PROSITE-ProRule" id="PRU00169"/>
    </source>
</evidence>
<reference evidence="6 7" key="1">
    <citation type="submission" date="2016-11" db="EMBL/GenBank/DDBJ databases">
        <authorList>
            <person name="Jaros S."/>
            <person name="Januszkiewicz K."/>
            <person name="Wedrychowicz H."/>
        </authorList>
    </citation>
    <scope>NUCLEOTIDE SEQUENCE [LARGE SCALE GENOMIC DNA]</scope>
    <source>
        <strain evidence="6 7">DSM 17459</strain>
    </source>
</reference>
<dbReference type="EMBL" id="FQVI01000039">
    <property type="protein sequence ID" value="SHF53173.1"/>
    <property type="molecule type" value="Genomic_DNA"/>
</dbReference>